<dbReference type="EMBL" id="CAKXAJ010026562">
    <property type="protein sequence ID" value="CAH2270075.1"/>
    <property type="molecule type" value="Genomic_DNA"/>
</dbReference>
<accession>A0A8S4SM11</accession>
<keyword evidence="3" id="KW-1185">Reference proteome</keyword>
<name>A0A8S4SM11_9NEOP</name>
<dbReference type="AlphaFoldDB" id="A0A8S4SM11"/>
<evidence type="ECO:0000256" key="1">
    <source>
        <dbReference type="SAM" id="MobiDB-lite"/>
    </source>
</evidence>
<organism evidence="2 3">
    <name type="scientific">Pararge aegeria aegeria</name>
    <dbReference type="NCBI Taxonomy" id="348720"/>
    <lineage>
        <taxon>Eukaryota</taxon>
        <taxon>Metazoa</taxon>
        <taxon>Ecdysozoa</taxon>
        <taxon>Arthropoda</taxon>
        <taxon>Hexapoda</taxon>
        <taxon>Insecta</taxon>
        <taxon>Pterygota</taxon>
        <taxon>Neoptera</taxon>
        <taxon>Endopterygota</taxon>
        <taxon>Lepidoptera</taxon>
        <taxon>Glossata</taxon>
        <taxon>Ditrysia</taxon>
        <taxon>Papilionoidea</taxon>
        <taxon>Nymphalidae</taxon>
        <taxon>Satyrinae</taxon>
        <taxon>Satyrini</taxon>
        <taxon>Parargina</taxon>
        <taxon>Pararge</taxon>
    </lineage>
</organism>
<protein>
    <submittedName>
        <fullName evidence="2">Jg16535 protein</fullName>
    </submittedName>
</protein>
<sequence>MIVKLQMMKKRKRETALEESIFSASSRLLLAMEAMRRKAPSRRNTNALEGQREEGSRFELDLHSSMARAVEDVEGYTNLVEKG</sequence>
<dbReference type="Proteomes" id="UP000838756">
    <property type="component" value="Unassembled WGS sequence"/>
</dbReference>
<reference evidence="2" key="1">
    <citation type="submission" date="2022-03" db="EMBL/GenBank/DDBJ databases">
        <authorList>
            <person name="Lindestad O."/>
        </authorList>
    </citation>
    <scope>NUCLEOTIDE SEQUENCE</scope>
</reference>
<evidence type="ECO:0000313" key="3">
    <source>
        <dbReference type="Proteomes" id="UP000838756"/>
    </source>
</evidence>
<feature type="region of interest" description="Disordered" evidence="1">
    <location>
        <begin position="36"/>
        <end position="57"/>
    </location>
</feature>
<gene>
    <name evidence="2" type="primary">jg16535</name>
    <name evidence="2" type="ORF">PAEG_LOCUS27999</name>
</gene>
<proteinExistence type="predicted"/>
<comment type="caution">
    <text evidence="2">The sequence shown here is derived from an EMBL/GenBank/DDBJ whole genome shotgun (WGS) entry which is preliminary data.</text>
</comment>
<evidence type="ECO:0000313" key="2">
    <source>
        <dbReference type="EMBL" id="CAH2270075.1"/>
    </source>
</evidence>